<gene>
    <name evidence="2" type="ORF">NCTC13316_01861</name>
</gene>
<dbReference type="SUPFAM" id="SSF55785">
    <property type="entry name" value="PYP-like sensor domain (PAS domain)"/>
    <property type="match status" value="1"/>
</dbReference>
<dbReference type="RefSeq" id="WP_115331379.1">
    <property type="nucleotide sequence ID" value="NZ_CAAAHP010000002.1"/>
</dbReference>
<dbReference type="CDD" id="cd06170">
    <property type="entry name" value="LuxR_C_like"/>
    <property type="match status" value="1"/>
</dbReference>
<reference evidence="2 3" key="1">
    <citation type="submission" date="2018-06" db="EMBL/GenBank/DDBJ databases">
        <authorList>
            <consortium name="Pathogen Informatics"/>
            <person name="Doyle S."/>
        </authorList>
    </citation>
    <scope>NUCLEOTIDE SEQUENCE [LARGE SCALE GENOMIC DNA]</scope>
    <source>
        <strain evidence="2 3">NCTC13316</strain>
    </source>
</reference>
<dbReference type="OrthoDB" id="5654355at2"/>
<dbReference type="Gene3D" id="3.30.450.20">
    <property type="entry name" value="PAS domain"/>
    <property type="match status" value="1"/>
</dbReference>
<evidence type="ECO:0000313" key="2">
    <source>
        <dbReference type="EMBL" id="STX51763.1"/>
    </source>
</evidence>
<dbReference type="PROSITE" id="PS50043">
    <property type="entry name" value="HTH_LUXR_2"/>
    <property type="match status" value="1"/>
</dbReference>
<accession>A0A378JNA1</accession>
<dbReference type="AlphaFoldDB" id="A0A378JNA1"/>
<dbReference type="InterPro" id="IPR016032">
    <property type="entry name" value="Sig_transdc_resp-reg_C-effctor"/>
</dbReference>
<dbReference type="SMART" id="SM00421">
    <property type="entry name" value="HTH_LUXR"/>
    <property type="match status" value="1"/>
</dbReference>
<evidence type="ECO:0000313" key="3">
    <source>
        <dbReference type="Proteomes" id="UP000254794"/>
    </source>
</evidence>
<keyword evidence="3" id="KW-1185">Reference proteome</keyword>
<dbReference type="Proteomes" id="UP000254794">
    <property type="component" value="Unassembled WGS sequence"/>
</dbReference>
<dbReference type="EMBL" id="UGOD01000001">
    <property type="protein sequence ID" value="STX51763.1"/>
    <property type="molecule type" value="Genomic_DNA"/>
</dbReference>
<dbReference type="InterPro" id="IPR035965">
    <property type="entry name" value="PAS-like_dom_sf"/>
</dbReference>
<protein>
    <submittedName>
        <fullName evidence="2">LuxR family transcriptional regulator</fullName>
    </submittedName>
</protein>
<sequence>MARKYAFDVSKEMQIIRYENGVKLIKPTPLVYPSVDDLFSLPFNIYFLSPESIIQDMSETTANLCGFYSRKDAIGKTARAVSKRESAEFSIQHNNEVLTNKSIVIKNEHFLRLDDFEFYDLAIKYPLFNDNGKIIGIFGCSIPLDILAQSVQTLIKTGLLSDNRMFHSNTNLIFLDDKSDHYPYTIEKIKSLFTKKFKQHIRQREAECLFYILKGKSAREIGPILNLSPRTIEYYLNTLKDKLNCKKKSEMINMVIDLLSY</sequence>
<dbReference type="Gene3D" id="1.10.10.10">
    <property type="entry name" value="Winged helix-like DNA-binding domain superfamily/Winged helix DNA-binding domain"/>
    <property type="match status" value="1"/>
</dbReference>
<proteinExistence type="predicted"/>
<dbReference type="Pfam" id="PF00196">
    <property type="entry name" value="GerE"/>
    <property type="match status" value="1"/>
</dbReference>
<feature type="domain" description="HTH luxR-type" evidence="1">
    <location>
        <begin position="194"/>
        <end position="259"/>
    </location>
</feature>
<dbReference type="InterPro" id="IPR000792">
    <property type="entry name" value="Tscrpt_reg_LuxR_C"/>
</dbReference>
<organism evidence="2 3">
    <name type="scientific">Legionella busanensis</name>
    <dbReference type="NCBI Taxonomy" id="190655"/>
    <lineage>
        <taxon>Bacteria</taxon>
        <taxon>Pseudomonadati</taxon>
        <taxon>Pseudomonadota</taxon>
        <taxon>Gammaproteobacteria</taxon>
        <taxon>Legionellales</taxon>
        <taxon>Legionellaceae</taxon>
        <taxon>Legionella</taxon>
    </lineage>
</organism>
<name>A0A378JNA1_9GAMM</name>
<dbReference type="GO" id="GO:0003677">
    <property type="term" value="F:DNA binding"/>
    <property type="evidence" value="ECO:0007669"/>
    <property type="project" value="InterPro"/>
</dbReference>
<evidence type="ECO:0000259" key="1">
    <source>
        <dbReference type="PROSITE" id="PS50043"/>
    </source>
</evidence>
<dbReference type="GO" id="GO:0006355">
    <property type="term" value="P:regulation of DNA-templated transcription"/>
    <property type="evidence" value="ECO:0007669"/>
    <property type="project" value="InterPro"/>
</dbReference>
<dbReference type="SUPFAM" id="SSF46894">
    <property type="entry name" value="C-terminal effector domain of the bipartite response regulators"/>
    <property type="match status" value="1"/>
</dbReference>
<dbReference type="InterPro" id="IPR036388">
    <property type="entry name" value="WH-like_DNA-bd_sf"/>
</dbReference>
<dbReference type="PRINTS" id="PR00038">
    <property type="entry name" value="HTHLUXR"/>
</dbReference>